<comment type="cofactor">
    <cofactor evidence="1">
        <name>Mn(2+)</name>
        <dbReference type="ChEBI" id="CHEBI:29035"/>
    </cofactor>
</comment>
<evidence type="ECO:0000256" key="1">
    <source>
        <dbReference type="ARBA" id="ARBA00001936"/>
    </source>
</evidence>
<keyword evidence="17" id="KW-0239">DNA-directed DNA polymerase</keyword>
<sequence length="1188" mass="133793">MIASNINNKGKIEKNKKVMAGECIFPFKYKHKTHEKCFDTEKGPICATEINPKTKTLIKYGYCTKTSPKKKPRKRCPNGTRRDPKTGNCINKKKKNTTQKRPKKLKIKLKLKPKTTNKKKKNTKLKSKPANFKIVKTIKKLKMSSPAKKQKTTRRRKLKIKQTGLKSSPVATIMEHQAVQQKVYNDEFIKALSELEDIMMRQGEPFRARAYHKAVETIMKYPNDITDPDQLADLPGIGKTIMSKLHEYVKTGTLRALEKYRNDPMNTLTKVYGIGPKKAKAFIAEGLDTIEKLKANPDKLTAAQKLGVQYFDDIEMRIPRDEITEYQKAFERVFKTSVPAGSNFEIVGSYRRGASTSGDIDMIITNSNDNRKAFTDFLQALQDAGIIIHLLSKGKTKSLTIGQLPGKPARRIDLMYSPPQEYAFATLYFTGSKAFNTMQRQRALDLGYTLNEHGMHKMVNGRKGAKVEGNFPDEQSIFTFLGMKYKKPNERLGGRSVELLSVNASPEPTKNVVIAPDMQDIGKAAAVGIQEQQNVIVKPIKKKRKLTLKKKPKIEGDLIEQFKKQGLSFLKQLTEKQLTSMIDKANQIYYGNKTPIMSDDQYDLLREYVMKKYPKNIIAKEGHINLEMEVARNKVKLPYEMWSMDKIKPDSGALPKWKKTYTGPYVLSCKLDGVSGLYTTDSEEPKLYTRGNGIVGQDISHLIPYLRLPQQSGLVIRGEFIVPKDLFNQKYAEDFANPRNFVAGLINQKKIMPDRLADLDFVAYELIRPQLKPSEQFAALTDMDIEVARFDIEQDISNELLSELLVAWRDDYKYEIDGVICCNDKIYPRKRGNPDHAFAFKMVLSDQIAEVKVTDVIWTPSKDGYLKPRVQVEPIVLGGVTIEYATGFNAKFIVDNNIGVGAVIKLIRSGDVIPHILAVIRPAPEPLMPTQEYSWNDTGVDIILKNKAANSVVQGKVITGFFKGIGVDGLGPGNIKRIIAAGFDTVPKILRMSQEDFLSVEGFKTKLATKIYTGIREKLEAASLPQLMNATNLFGRGFGTKRLKLILEAFPDILVSKDDTSSKIAKVKTVDGMAKKTSEKFVNKIPEFVAWAEEADVADRLVYQASNVDTANKSHPLYGKKIVMTGFRDKDLTKTLEELGANMGSSVSKSTFVVLVKDVDEDTGKAEQARKLNIPLMTPEDFKKKYNL</sequence>
<dbReference type="EC" id="4.2.99.18" evidence="5"/>
<comment type="subcellular location">
    <subcellularLocation>
        <location evidence="3">Cytoplasm</location>
    </subcellularLocation>
</comment>
<dbReference type="SUPFAM" id="SSF56091">
    <property type="entry name" value="DNA ligase/mRNA capping enzyme, catalytic domain"/>
    <property type="match status" value="1"/>
</dbReference>
<comment type="catalytic activity">
    <reaction evidence="28">
        <text>DNA(n) + a 2'-deoxyribonucleoside 5'-triphosphate = DNA(n+1) + diphosphate</text>
        <dbReference type="Rhea" id="RHEA:22508"/>
        <dbReference type="Rhea" id="RHEA-COMP:17339"/>
        <dbReference type="Rhea" id="RHEA-COMP:17340"/>
        <dbReference type="ChEBI" id="CHEBI:33019"/>
        <dbReference type="ChEBI" id="CHEBI:61560"/>
        <dbReference type="ChEBI" id="CHEBI:173112"/>
        <dbReference type="EC" id="2.7.7.7"/>
    </reaction>
</comment>
<dbReference type="InterPro" id="IPR028207">
    <property type="entry name" value="DNA_pol_B_palm_palm"/>
</dbReference>
<feature type="compositionally biased region" description="Basic residues" evidence="29">
    <location>
        <begin position="91"/>
        <end position="103"/>
    </location>
</feature>
<dbReference type="Pfam" id="PF14716">
    <property type="entry name" value="HHH_8"/>
    <property type="match status" value="1"/>
</dbReference>
<dbReference type="Gene3D" id="3.30.460.10">
    <property type="entry name" value="Beta Polymerase, domain 2"/>
    <property type="match status" value="1"/>
</dbReference>
<evidence type="ECO:0000256" key="9">
    <source>
        <dbReference type="ARBA" id="ARBA00022481"/>
    </source>
</evidence>
<dbReference type="Pfam" id="PF01653">
    <property type="entry name" value="DNA_ligase_aden"/>
    <property type="match status" value="1"/>
</dbReference>
<comment type="catalytic activity">
    <reaction evidence="22">
        <text>NAD(+) + (deoxyribonucleotide)n-3'-hydroxyl + 5'-phospho-(deoxyribonucleotide)m = (deoxyribonucleotide)n+m + AMP + beta-nicotinamide D-nucleotide.</text>
        <dbReference type="EC" id="6.5.1.2"/>
    </reaction>
</comment>
<organism evidence="31">
    <name type="scientific">viral metagenome</name>
    <dbReference type="NCBI Taxonomy" id="1070528"/>
    <lineage>
        <taxon>unclassified sequences</taxon>
        <taxon>metagenomes</taxon>
        <taxon>organismal metagenomes</taxon>
    </lineage>
</organism>
<dbReference type="GO" id="GO:0003911">
    <property type="term" value="F:DNA ligase (NAD+) activity"/>
    <property type="evidence" value="ECO:0007669"/>
    <property type="project" value="UniProtKB-EC"/>
</dbReference>
<dbReference type="InterPro" id="IPR003583">
    <property type="entry name" value="Hlx-hairpin-Hlx_DNA-bd_motif"/>
</dbReference>
<dbReference type="InterPro" id="IPR036420">
    <property type="entry name" value="BRCT_dom_sf"/>
</dbReference>
<keyword evidence="15" id="KW-0227">DNA damage</keyword>
<keyword evidence="16" id="KW-0832">Ubl conjugation</keyword>
<evidence type="ECO:0000256" key="13">
    <source>
        <dbReference type="ARBA" id="ARBA00022695"/>
    </source>
</evidence>
<evidence type="ECO:0000259" key="30">
    <source>
        <dbReference type="PROSITE" id="PS50172"/>
    </source>
</evidence>
<dbReference type="Pfam" id="PF14791">
    <property type="entry name" value="DNA_pol_B_thumb"/>
    <property type="match status" value="1"/>
</dbReference>
<keyword evidence="20" id="KW-0234">DNA repair</keyword>
<dbReference type="InterPro" id="IPR037160">
    <property type="entry name" value="DNA_Pol_thumb_sf"/>
</dbReference>
<dbReference type="Gene3D" id="3.40.50.10190">
    <property type="entry name" value="BRCT domain"/>
    <property type="match status" value="1"/>
</dbReference>
<dbReference type="GO" id="GO:0005737">
    <property type="term" value="C:cytoplasm"/>
    <property type="evidence" value="ECO:0007669"/>
    <property type="project" value="UniProtKB-SubCell"/>
</dbReference>
<dbReference type="EMBL" id="MN739468">
    <property type="protein sequence ID" value="QHT06443.1"/>
    <property type="molecule type" value="Genomic_DNA"/>
</dbReference>
<dbReference type="SUPFAM" id="SSF52113">
    <property type="entry name" value="BRCT domain"/>
    <property type="match status" value="1"/>
</dbReference>
<evidence type="ECO:0000256" key="27">
    <source>
        <dbReference type="ARBA" id="ARBA00045548"/>
    </source>
</evidence>
<reference evidence="31" key="1">
    <citation type="journal article" date="2020" name="Nature">
        <title>Giant virus diversity and host interactions through global metagenomics.</title>
        <authorList>
            <person name="Schulz F."/>
            <person name="Roux S."/>
            <person name="Paez-Espino D."/>
            <person name="Jungbluth S."/>
            <person name="Walsh D.A."/>
            <person name="Denef V.J."/>
            <person name="McMahon K.D."/>
            <person name="Konstantinidis K.T."/>
            <person name="Eloe-Fadrosh E.A."/>
            <person name="Kyrpides N.C."/>
            <person name="Woyke T."/>
        </authorList>
    </citation>
    <scope>NUCLEOTIDE SEQUENCE</scope>
    <source>
        <strain evidence="31">GVMAG-M-3300021425-30</strain>
    </source>
</reference>
<feature type="region of interest" description="Disordered" evidence="29">
    <location>
        <begin position="141"/>
        <end position="161"/>
    </location>
</feature>
<evidence type="ECO:0000313" key="31">
    <source>
        <dbReference type="EMBL" id="QHT06443.1"/>
    </source>
</evidence>
<dbReference type="SMART" id="SM00278">
    <property type="entry name" value="HhH1"/>
    <property type="match status" value="4"/>
</dbReference>
<evidence type="ECO:0000256" key="19">
    <source>
        <dbReference type="ARBA" id="ARBA00023053"/>
    </source>
</evidence>
<keyword evidence="11" id="KW-0237">DNA synthesis</keyword>
<evidence type="ECO:0000256" key="23">
    <source>
        <dbReference type="ARBA" id="ARBA00035717"/>
    </source>
</evidence>
<evidence type="ECO:0000256" key="15">
    <source>
        <dbReference type="ARBA" id="ARBA00022763"/>
    </source>
</evidence>
<keyword evidence="19" id="KW-0915">Sodium</keyword>
<dbReference type="InterPro" id="IPR018944">
    <property type="entry name" value="DNA_pol_lambd_fingers_domain"/>
</dbReference>
<dbReference type="Gene3D" id="3.30.210.10">
    <property type="entry name" value="DNA polymerase, thumb domain"/>
    <property type="match status" value="1"/>
</dbReference>
<dbReference type="PANTHER" id="PTHR11276:SF28">
    <property type="entry name" value="DNA POLYMERASE LAMBDA"/>
    <property type="match status" value="1"/>
</dbReference>
<evidence type="ECO:0000256" key="25">
    <source>
        <dbReference type="ARBA" id="ARBA00044632"/>
    </source>
</evidence>
<evidence type="ECO:0000256" key="6">
    <source>
        <dbReference type="ARBA" id="ARBA00012722"/>
    </source>
</evidence>
<dbReference type="InterPro" id="IPR002008">
    <property type="entry name" value="DNA_pol_X_beta-like"/>
</dbReference>
<dbReference type="GO" id="GO:0003887">
    <property type="term" value="F:DNA-directed DNA polymerase activity"/>
    <property type="evidence" value="ECO:0007669"/>
    <property type="project" value="UniProtKB-KW"/>
</dbReference>
<evidence type="ECO:0000256" key="12">
    <source>
        <dbReference type="ARBA" id="ARBA00022679"/>
    </source>
</evidence>
<dbReference type="InterPro" id="IPR010996">
    <property type="entry name" value="HHH_MUS81"/>
</dbReference>
<evidence type="ECO:0000256" key="21">
    <source>
        <dbReference type="ARBA" id="ARBA00023239"/>
    </source>
</evidence>
<dbReference type="SMART" id="SM00483">
    <property type="entry name" value="POLXc"/>
    <property type="match status" value="1"/>
</dbReference>
<evidence type="ECO:0000256" key="11">
    <source>
        <dbReference type="ARBA" id="ARBA00022634"/>
    </source>
</evidence>
<keyword evidence="10" id="KW-0436">Ligase</keyword>
<keyword evidence="9" id="KW-0488">Methylation</keyword>
<evidence type="ECO:0000256" key="18">
    <source>
        <dbReference type="ARBA" id="ARBA00023027"/>
    </source>
</evidence>
<dbReference type="InterPro" id="IPR022312">
    <property type="entry name" value="DNA_pol_X"/>
</dbReference>
<feature type="compositionally biased region" description="Basic residues" evidence="29">
    <location>
        <begin position="67"/>
        <end position="76"/>
    </location>
</feature>
<keyword evidence="12" id="KW-0808">Transferase</keyword>
<dbReference type="SUPFAM" id="SSF81585">
    <property type="entry name" value="PsbU/PolX domain-like"/>
    <property type="match status" value="1"/>
</dbReference>
<evidence type="ECO:0000256" key="5">
    <source>
        <dbReference type="ARBA" id="ARBA00012720"/>
    </source>
</evidence>
<dbReference type="Pfam" id="PF10391">
    <property type="entry name" value="DNA_pol_lambd_f"/>
    <property type="match status" value="1"/>
</dbReference>
<dbReference type="InterPro" id="IPR010995">
    <property type="entry name" value="DNA_repair_Rad51/TF_NusA_a-hlx"/>
</dbReference>
<evidence type="ECO:0000256" key="17">
    <source>
        <dbReference type="ARBA" id="ARBA00022932"/>
    </source>
</evidence>
<dbReference type="InterPro" id="IPR004150">
    <property type="entry name" value="NAD_DNA_ligase_OB"/>
</dbReference>
<evidence type="ECO:0000256" key="3">
    <source>
        <dbReference type="ARBA" id="ARBA00004496"/>
    </source>
</evidence>
<evidence type="ECO:0000256" key="26">
    <source>
        <dbReference type="ARBA" id="ARBA00044678"/>
    </source>
</evidence>
<dbReference type="CDD" id="cd00141">
    <property type="entry name" value="NT_POLXc"/>
    <property type="match status" value="1"/>
</dbReference>
<dbReference type="GO" id="GO:0005634">
    <property type="term" value="C:nucleus"/>
    <property type="evidence" value="ECO:0007669"/>
    <property type="project" value="TreeGrafter"/>
</dbReference>
<accession>A0A6C0CQ84</accession>
<evidence type="ECO:0000256" key="14">
    <source>
        <dbReference type="ARBA" id="ARBA00022705"/>
    </source>
</evidence>
<evidence type="ECO:0000256" key="28">
    <source>
        <dbReference type="ARBA" id="ARBA00049244"/>
    </source>
</evidence>
<dbReference type="InterPro" id="IPR036943">
    <property type="entry name" value="FN_type2_sf"/>
</dbReference>
<evidence type="ECO:0000256" key="8">
    <source>
        <dbReference type="ARBA" id="ARBA00020020"/>
    </source>
</evidence>
<feature type="region of interest" description="Disordered" evidence="29">
    <location>
        <begin position="65"/>
        <end position="103"/>
    </location>
</feature>
<dbReference type="Gene3D" id="1.10.150.20">
    <property type="entry name" value="5' to 3' exonuclease, C-terminal subdomain"/>
    <property type="match status" value="2"/>
</dbReference>
<dbReference type="EC" id="6.5.1.2" evidence="6"/>
<comment type="cofactor">
    <cofactor evidence="2">
        <name>Mg(2+)</name>
        <dbReference type="ChEBI" id="CHEBI:18420"/>
    </cofactor>
</comment>
<dbReference type="Pfam" id="PF14520">
    <property type="entry name" value="HHH_5"/>
    <property type="match status" value="1"/>
</dbReference>
<dbReference type="Gene3D" id="1.10.150.110">
    <property type="entry name" value="DNA polymerase beta, N-terminal domain-like"/>
    <property type="match status" value="1"/>
</dbReference>
<evidence type="ECO:0000256" key="7">
    <source>
        <dbReference type="ARBA" id="ARBA00016513"/>
    </source>
</evidence>
<dbReference type="EC" id="2.7.7.7" evidence="4"/>
<keyword evidence="21" id="KW-0456">Lyase</keyword>
<evidence type="ECO:0000256" key="10">
    <source>
        <dbReference type="ARBA" id="ARBA00022598"/>
    </source>
</evidence>
<dbReference type="Gene3D" id="2.10.10.10">
    <property type="entry name" value="Fibronectin, type II, collagen-binding"/>
    <property type="match status" value="1"/>
</dbReference>
<comment type="function">
    <text evidence="27">Repair polymerase that plays a key role in base-excision repair. During this process, the damaged base is excised by specific DNA glycosylases, the DNA backbone is nicked at the abasic site by an apurinic/apyrimidic (AP) endonuclease, and POLB removes 5'-deoxyribose-phosphate from the preincised AP site acting as a 5'-deoxyribose-phosphate lyase (5'-dRP lyase); through its DNA polymerase activity, it adds one nucleotide to the 3' end of the arising single-nucleotide gap. Conducts 'gap-filling' DNA synthesis in a stepwise distributive fashion rather than in a processive fashion as for other DNA polymerases. It is also able to cleave sugar-phosphate bonds 3' to an intact AP site, acting as an AP lyase.</text>
</comment>
<dbReference type="PRINTS" id="PR00869">
    <property type="entry name" value="DNAPOLX"/>
</dbReference>
<dbReference type="Pfam" id="PF00533">
    <property type="entry name" value="BRCT"/>
    <property type="match status" value="1"/>
</dbReference>
<evidence type="ECO:0000256" key="24">
    <source>
        <dbReference type="ARBA" id="ARBA00035726"/>
    </source>
</evidence>
<evidence type="ECO:0000256" key="20">
    <source>
        <dbReference type="ARBA" id="ARBA00023204"/>
    </source>
</evidence>
<keyword evidence="14" id="KW-0235">DNA replication</keyword>
<evidence type="ECO:0000256" key="2">
    <source>
        <dbReference type="ARBA" id="ARBA00001946"/>
    </source>
</evidence>
<comment type="catalytic activity">
    <reaction evidence="26">
        <text>a 5'-end 2'-deoxyribose-2'-deoxyribonucleotide-DNA = (2E,4S)-4-hydroxypenten-2-al-5-phosphate + a 5'-end 5'-phospho-2'-deoxyribonucleoside-DNA + H(+)</text>
        <dbReference type="Rhea" id="RHEA:76255"/>
        <dbReference type="Rhea" id="RHEA-COMP:13180"/>
        <dbReference type="Rhea" id="RHEA-COMP:18657"/>
        <dbReference type="ChEBI" id="CHEBI:15378"/>
        <dbReference type="ChEBI" id="CHEBI:136412"/>
        <dbReference type="ChEBI" id="CHEBI:195194"/>
        <dbReference type="ChEBI" id="CHEBI:195195"/>
    </reaction>
</comment>
<dbReference type="InterPro" id="IPR012340">
    <property type="entry name" value="NA-bd_OB-fold"/>
</dbReference>
<dbReference type="Pfam" id="PF03120">
    <property type="entry name" value="OB_DNA_ligase"/>
    <property type="match status" value="1"/>
</dbReference>
<dbReference type="SMART" id="SM00532">
    <property type="entry name" value="LIGANc"/>
    <property type="match status" value="1"/>
</dbReference>
<dbReference type="PANTHER" id="PTHR11276">
    <property type="entry name" value="DNA POLYMERASE TYPE-X FAMILY MEMBER"/>
    <property type="match status" value="1"/>
</dbReference>
<evidence type="ECO:0000256" key="16">
    <source>
        <dbReference type="ARBA" id="ARBA00022843"/>
    </source>
</evidence>
<dbReference type="GO" id="GO:0006260">
    <property type="term" value="P:DNA replication"/>
    <property type="evidence" value="ECO:0007669"/>
    <property type="project" value="UniProtKB-KW"/>
</dbReference>
<dbReference type="GO" id="GO:0006303">
    <property type="term" value="P:double-strand break repair via nonhomologous end joining"/>
    <property type="evidence" value="ECO:0007669"/>
    <property type="project" value="TreeGrafter"/>
</dbReference>
<dbReference type="FunFam" id="1.10.150.110:FF:000005">
    <property type="entry name" value="DNA polymerase POL4"/>
    <property type="match status" value="1"/>
</dbReference>
<feature type="domain" description="BRCT" evidence="30">
    <location>
        <begin position="1112"/>
        <end position="1180"/>
    </location>
</feature>
<dbReference type="GO" id="GO:0003677">
    <property type="term" value="F:DNA binding"/>
    <property type="evidence" value="ECO:0007669"/>
    <property type="project" value="InterPro"/>
</dbReference>
<evidence type="ECO:0000256" key="4">
    <source>
        <dbReference type="ARBA" id="ARBA00012417"/>
    </source>
</evidence>
<dbReference type="SUPFAM" id="SSF47802">
    <property type="entry name" value="DNA polymerase beta, N-terminal domain-like"/>
    <property type="match status" value="1"/>
</dbReference>
<dbReference type="Gene3D" id="2.40.50.140">
    <property type="entry name" value="Nucleic acid-binding proteins"/>
    <property type="match status" value="1"/>
</dbReference>
<dbReference type="InterPro" id="IPR027421">
    <property type="entry name" value="DNA_pol_lamdba_lyase_dom_sf"/>
</dbReference>
<dbReference type="SUPFAM" id="SSF47794">
    <property type="entry name" value="Rad51 N-terminal domain-like"/>
    <property type="match status" value="1"/>
</dbReference>
<feature type="compositionally biased region" description="Basic residues" evidence="29">
    <location>
        <begin position="141"/>
        <end position="160"/>
    </location>
</feature>
<dbReference type="Pfam" id="PF14792">
    <property type="entry name" value="DNA_pol_B_palm"/>
    <property type="match status" value="1"/>
</dbReference>
<name>A0A6C0CQ84_9ZZZZ</name>
<dbReference type="AlphaFoldDB" id="A0A6C0CQ84"/>
<dbReference type="InterPro" id="IPR043519">
    <property type="entry name" value="NT_sf"/>
</dbReference>
<dbReference type="SUPFAM" id="SSF81301">
    <property type="entry name" value="Nucleotidyltransferase"/>
    <property type="match status" value="1"/>
</dbReference>
<proteinExistence type="predicted"/>
<comment type="catalytic activity">
    <reaction evidence="25">
        <text>2'-deoxyribonucleotide-(2'-deoxyribose 5'-phosphate)-2'-deoxyribonucleotide-DNA = a 3'-end 2'-deoxyribonucleotide-(2,3-dehydro-2,3-deoxyribose 5'-phosphate)-DNA + a 5'-end 5'-phospho-2'-deoxyribonucleoside-DNA + H(+)</text>
        <dbReference type="Rhea" id="RHEA:66592"/>
        <dbReference type="Rhea" id="RHEA-COMP:13180"/>
        <dbReference type="Rhea" id="RHEA-COMP:16897"/>
        <dbReference type="Rhea" id="RHEA-COMP:17067"/>
        <dbReference type="ChEBI" id="CHEBI:15378"/>
        <dbReference type="ChEBI" id="CHEBI:136412"/>
        <dbReference type="ChEBI" id="CHEBI:157695"/>
        <dbReference type="ChEBI" id="CHEBI:167181"/>
        <dbReference type="EC" id="4.2.99.18"/>
    </reaction>
</comment>
<dbReference type="PROSITE" id="PS50172">
    <property type="entry name" value="BRCT"/>
    <property type="match status" value="1"/>
</dbReference>
<dbReference type="Gene3D" id="3.30.470.30">
    <property type="entry name" value="DNA ligase/mRNA capping enzyme"/>
    <property type="match status" value="1"/>
</dbReference>
<dbReference type="InterPro" id="IPR013839">
    <property type="entry name" value="DNAligase_adenylation"/>
</dbReference>
<dbReference type="GO" id="GO:0000166">
    <property type="term" value="F:nucleotide binding"/>
    <property type="evidence" value="ECO:0007669"/>
    <property type="project" value="InterPro"/>
</dbReference>
<dbReference type="InterPro" id="IPR001357">
    <property type="entry name" value="BRCT_dom"/>
</dbReference>
<evidence type="ECO:0000256" key="22">
    <source>
        <dbReference type="ARBA" id="ARBA00034005"/>
    </source>
</evidence>
<protein>
    <recommendedName>
        <fullName evidence="8">DNA polymerase beta</fullName>
        <ecNumber evidence="4">2.7.7.7</ecNumber>
        <ecNumber evidence="5">4.2.99.18</ecNumber>
        <ecNumber evidence="6">6.5.1.2</ecNumber>
    </recommendedName>
    <alternativeName>
        <fullName evidence="23">5'-deoxyribose-phosphate lyase</fullName>
    </alternativeName>
    <alternativeName>
        <fullName evidence="24">AP lyase</fullName>
    </alternativeName>
    <alternativeName>
        <fullName evidence="7">DNA polymerase lambda</fullName>
    </alternativeName>
</protein>
<dbReference type="PRINTS" id="PR00870">
    <property type="entry name" value="DNAPOLXBETA"/>
</dbReference>
<dbReference type="InterPro" id="IPR013840">
    <property type="entry name" value="DNAligase_N"/>
</dbReference>
<keyword evidence="13" id="KW-0548">Nucleotidyltransferase</keyword>
<evidence type="ECO:0000256" key="29">
    <source>
        <dbReference type="SAM" id="MobiDB-lite"/>
    </source>
</evidence>
<dbReference type="InterPro" id="IPR029398">
    <property type="entry name" value="PolB_thumb"/>
</dbReference>
<dbReference type="GO" id="GO:0140078">
    <property type="term" value="F:class I DNA-(apurinic or apyrimidinic site) endonuclease activity"/>
    <property type="evidence" value="ECO:0007669"/>
    <property type="project" value="UniProtKB-EC"/>
</dbReference>
<dbReference type="SUPFAM" id="SSF50249">
    <property type="entry name" value="Nucleic acid-binding proteins"/>
    <property type="match status" value="1"/>
</dbReference>
<keyword evidence="18" id="KW-0520">NAD</keyword>
<dbReference type="InterPro" id="IPR002054">
    <property type="entry name" value="DNA-dir_DNA_pol_X"/>
</dbReference>